<evidence type="ECO:0000259" key="3">
    <source>
        <dbReference type="Pfam" id="PF05170"/>
    </source>
</evidence>
<name>A0AAC9P851_9PROT</name>
<evidence type="ECO:0000256" key="1">
    <source>
        <dbReference type="SAM" id="MobiDB-lite"/>
    </source>
</evidence>
<protein>
    <submittedName>
        <fullName evidence="4">AsmA family protein</fullName>
    </submittedName>
</protein>
<sequence length="938" mass="98617">MSGPGVTMAPPGESKPPLRRRVLRRLFYAGIAISGLCVVSVVAAGAVWLMLDQSVIRHRIEASLYTASGHPAHIEGSLGLTFNPWPVLSVREVSLGQPEEPSGEEASGVALRHEWPDPWFLKAQDITAGIALWPLLHGHITVSTLSLARLDIRLARNKAGEENWIIRRIKAPSASAAPASPSAVGETVATGPKPAVLPVRVFRVGEASVVYHDLRNDRIWRAEKLRLHAAEQQGTIALMLFGLVQGVPLRAWAEGGSVGALLDPDEQHSWPVQINAQLLPTLHGRLDRNNPYLSVSGVVDHPRHGRGFHLMVVSRVLDGARLLPLMHAIPAFARPVGKNLPPSEIWSAIAAMHDASLTFRLDDDVTVQQGASPVFSVVRLHVGDVLLGHWARLKKLDADWPGAEAALRFSAQGLYRNAALSVSGQVGQVQALSSSLLAGHGIEGESVPVRLSLSATSPEQPAISADLDVLGDVVAHPGWQGTSLSVTARMADVSLLARLTRTALPEIGPVGLRGHVTAEAGGWRLDDASLTSAAGDVSGALTWSAPAAREEGKAGVSGPVLGAKLHSARLDVDRLRQPFPAIPSIQPEGEPVRVDLPAILPSAPVSAPSVPSPVASPRSSEPPSPFFPVWLKHGGGQIDWDVETLHAGGMDWSKATIGISLGAEGIRVQPLHMEAPGQRGPVSAMLDWRRDGTLSAAVDAGALPLEAIVALMKQPGMARGDIGIDAAVQAHMQQTSWPHDLSGHASLWSVGSVVSGTALDPMLSKLVRQAGLPLHPRLGADAGIACFAARAEARDGIAVLRAFALETDPLRLSAAGYVDIRDQTLKLFLHPLLRTGGSGLLLPLILEGPFDRPSAKMRGADVAAMRAAIQTSLTALGVSALAGAADAGSEIMNRADQGDCAPALTAARGQHAGPPAPIPSQGGKGKLSVQDLLKGLLR</sequence>
<proteinExistence type="predicted"/>
<dbReference type="PANTHER" id="PTHR30441:SF4">
    <property type="entry name" value="PROTEIN ASMA"/>
    <property type="match status" value="1"/>
</dbReference>
<dbReference type="InterPro" id="IPR007844">
    <property type="entry name" value="AsmA"/>
</dbReference>
<dbReference type="GO" id="GO:0005886">
    <property type="term" value="C:plasma membrane"/>
    <property type="evidence" value="ECO:0007669"/>
    <property type="project" value="TreeGrafter"/>
</dbReference>
<feature type="transmembrane region" description="Helical" evidence="2">
    <location>
        <begin position="26"/>
        <end position="51"/>
    </location>
</feature>
<dbReference type="PANTHER" id="PTHR30441">
    <property type="entry name" value="DUF748 DOMAIN-CONTAINING PROTEIN"/>
    <property type="match status" value="1"/>
</dbReference>
<feature type="region of interest" description="Disordered" evidence="1">
    <location>
        <begin position="907"/>
        <end position="926"/>
    </location>
</feature>
<evidence type="ECO:0000313" key="4">
    <source>
        <dbReference type="EMBL" id="APH53825.1"/>
    </source>
</evidence>
<evidence type="ECO:0000256" key="2">
    <source>
        <dbReference type="SAM" id="Phobius"/>
    </source>
</evidence>
<organism evidence="4 5">
    <name type="scientific">Granulibacter bethesdensis</name>
    <dbReference type="NCBI Taxonomy" id="364410"/>
    <lineage>
        <taxon>Bacteria</taxon>
        <taxon>Pseudomonadati</taxon>
        <taxon>Pseudomonadota</taxon>
        <taxon>Alphaproteobacteria</taxon>
        <taxon>Acetobacterales</taxon>
        <taxon>Acetobacteraceae</taxon>
        <taxon>Granulibacter</taxon>
    </lineage>
</organism>
<dbReference type="Proteomes" id="UP000182373">
    <property type="component" value="Chromosome"/>
</dbReference>
<keyword evidence="2" id="KW-1133">Transmembrane helix</keyword>
<feature type="domain" description="AsmA" evidence="3">
    <location>
        <begin position="28"/>
        <end position="236"/>
    </location>
</feature>
<accession>A0AAC9P851</accession>
<dbReference type="InterPro" id="IPR052894">
    <property type="entry name" value="AsmA-related"/>
</dbReference>
<reference evidence="5" key="1">
    <citation type="submission" date="2016-11" db="EMBL/GenBank/DDBJ databases">
        <title>Comparative genomic and phenotypic analysis of Granulibacter bethesdensis clinical isolates from patients with chronic granulomatous disease.</title>
        <authorList>
            <person name="Zarember K.A."/>
            <person name="Porcella S.F."/>
            <person name="Chu J."/>
            <person name="Ding L."/>
            <person name="Dahlstrom E."/>
            <person name="Barbian K."/>
            <person name="Martens C."/>
            <person name="Sykora L."/>
            <person name="Kramer S."/>
            <person name="Pettinato A.M."/>
            <person name="Hong H."/>
            <person name="Wald G."/>
            <person name="Berg L.J."/>
            <person name="Rogge L.S."/>
            <person name="Greenberg D.E."/>
            <person name="Falcone E.L."/>
            <person name="Neves J.F."/>
            <person name="Simoes M.J."/>
            <person name="Casal M."/>
            <person name="Rodriguez-Lopez F.C."/>
            <person name="Zelazny A."/>
            <person name="Gallin J.I."/>
            <person name="Holland S.M."/>
        </authorList>
    </citation>
    <scope>NUCLEOTIDE SEQUENCE [LARGE SCALE GENOMIC DNA]</scope>
    <source>
        <strain evidence="5">NIH9.1</strain>
    </source>
</reference>
<gene>
    <name evidence="4" type="ORF">GbCGDNIH9_0583</name>
</gene>
<dbReference type="Pfam" id="PF05170">
    <property type="entry name" value="AsmA"/>
    <property type="match status" value="1"/>
</dbReference>
<keyword evidence="2" id="KW-0472">Membrane</keyword>
<dbReference type="EMBL" id="CP018191">
    <property type="protein sequence ID" value="APH53825.1"/>
    <property type="molecule type" value="Genomic_DNA"/>
</dbReference>
<keyword evidence="2" id="KW-0812">Transmembrane</keyword>
<evidence type="ECO:0000313" key="5">
    <source>
        <dbReference type="Proteomes" id="UP000182373"/>
    </source>
</evidence>
<dbReference type="AlphaFoldDB" id="A0AAC9P851"/>
<dbReference type="GO" id="GO:0090313">
    <property type="term" value="P:regulation of protein targeting to membrane"/>
    <property type="evidence" value="ECO:0007669"/>
    <property type="project" value="TreeGrafter"/>
</dbReference>